<organism evidence="2 3">
    <name type="scientific">Scrofimicrobium canadense</name>
    <dbReference type="NCBI Taxonomy" id="2652290"/>
    <lineage>
        <taxon>Bacteria</taxon>
        <taxon>Bacillati</taxon>
        <taxon>Actinomycetota</taxon>
        <taxon>Actinomycetes</taxon>
        <taxon>Actinomycetales</taxon>
        <taxon>Actinomycetaceae</taxon>
        <taxon>Scrofimicrobium</taxon>
    </lineage>
</organism>
<reference evidence="2 3" key="1">
    <citation type="submission" date="2019-08" db="EMBL/GenBank/DDBJ databases">
        <title>In-depth cultivation of the pig gut microbiome towards novel bacterial diversity and tailored functional studies.</title>
        <authorList>
            <person name="Wylensek D."/>
            <person name="Hitch T.C.A."/>
            <person name="Clavel T."/>
        </authorList>
    </citation>
    <scope>NUCLEOTIDE SEQUENCE [LARGE SCALE GENOMIC DNA]</scope>
    <source>
        <strain evidence="2 3">WB03_NA08</strain>
    </source>
</reference>
<feature type="region of interest" description="Disordered" evidence="1">
    <location>
        <begin position="657"/>
        <end position="681"/>
    </location>
</feature>
<dbReference type="SUPFAM" id="SSF56784">
    <property type="entry name" value="HAD-like"/>
    <property type="match status" value="1"/>
</dbReference>
<feature type="compositionally biased region" description="Basic and acidic residues" evidence="1">
    <location>
        <begin position="42"/>
        <end position="55"/>
    </location>
</feature>
<comment type="caution">
    <text evidence="2">The sequence shown here is derived from an EMBL/GenBank/DDBJ whole genome shotgun (WGS) entry which is preliminary data.</text>
</comment>
<protein>
    <submittedName>
        <fullName evidence="2">HAD-IIA family hydrolase</fullName>
    </submittedName>
</protein>
<gene>
    <name evidence="2" type="ORF">FYJ24_04110</name>
</gene>
<dbReference type="InterPro" id="IPR023214">
    <property type="entry name" value="HAD_sf"/>
</dbReference>
<feature type="compositionally biased region" description="Basic and acidic residues" evidence="1">
    <location>
        <begin position="21"/>
        <end position="35"/>
    </location>
</feature>
<dbReference type="InterPro" id="IPR036412">
    <property type="entry name" value="HAD-like_sf"/>
</dbReference>
<sequence length="681" mass="73170">MADYRGKRRDDSSKSGKGRGRGYDRGHGKGSDRRGGRLGFPSRDRQGQGRQGDKPKNKRPHHGEFRSEDPNEPVIPAGVIADDLDREARKALSTLSGSNQEIVARHLVAAGQMLEVDPEVAYQHAQAAVKRAGRVDVVREAAALTAYASGRYEEALREVRAVRRMRGDDSLRAIEADCERGLGRSEKAIEIVEAIDLASLSLEDQVEIVLVSAGARADLGQLEYSLMVVERALEALPENSPDFLRRRLMLLQVERLRDLGKVAEADAVEAAMPEEPDVMEIVDLDAILDADTDTLRTDLRGTEQALCAEFDTALLDLDGVTFHGERVQDGGPAALTEALDAGMKLGFMTNNASRSPQEVAEKLTSMGYEAQADQVMTAATDLMIDLKEKLPAGATVLVVGSPSLAGLVEDNGFVAVTDAQGHVDAVVQGYGPNVDWALLSEAAYAINAGAQYFATNLDATLPTERGFALGNGALVAAVTRATSKRPISAGKPRPEIFLRTAEMMKAEKPIAVGDRLDTDIAGAINARMASLHVLSGVNSARDVIRAPKGRRPSFVGIDVGALNEVHPRPLHHKDGTWTCGVSQPVKIGRGGVIQILDIELADDGDPVTLALDTYRALIAAAWDYSDERRGVRCPELRVVPNDDPAGTVTMSNRIVVEEADDTAPSEVPVEDEAVNGDTHDE</sequence>
<dbReference type="InterPro" id="IPR011990">
    <property type="entry name" value="TPR-like_helical_dom_sf"/>
</dbReference>
<dbReference type="Gene3D" id="1.25.40.10">
    <property type="entry name" value="Tetratricopeptide repeat domain"/>
    <property type="match status" value="1"/>
</dbReference>
<dbReference type="PANTHER" id="PTHR19288:SF95">
    <property type="entry name" value="D-GLYCEROL 3-PHOSPHATE PHOSPHATASE"/>
    <property type="match status" value="1"/>
</dbReference>
<dbReference type="GO" id="GO:0016791">
    <property type="term" value="F:phosphatase activity"/>
    <property type="evidence" value="ECO:0007669"/>
    <property type="project" value="TreeGrafter"/>
</dbReference>
<dbReference type="NCBIfam" id="TIGR01460">
    <property type="entry name" value="HAD-SF-IIA"/>
    <property type="match status" value="1"/>
</dbReference>
<dbReference type="Pfam" id="PF13242">
    <property type="entry name" value="Hydrolase_like"/>
    <property type="match status" value="1"/>
</dbReference>
<dbReference type="RefSeq" id="WP_154543880.1">
    <property type="nucleotide sequence ID" value="NZ_VULO01000004.1"/>
</dbReference>
<keyword evidence="2" id="KW-0378">Hydrolase</keyword>
<name>A0A6N7W3G9_9ACTO</name>
<dbReference type="InterPro" id="IPR006357">
    <property type="entry name" value="HAD-SF_hydro_IIA"/>
</dbReference>
<proteinExistence type="predicted"/>
<dbReference type="PANTHER" id="PTHR19288">
    <property type="entry name" value="4-NITROPHENYLPHOSPHATASE-RELATED"/>
    <property type="match status" value="1"/>
</dbReference>
<dbReference type="GO" id="GO:0005737">
    <property type="term" value="C:cytoplasm"/>
    <property type="evidence" value="ECO:0007669"/>
    <property type="project" value="TreeGrafter"/>
</dbReference>
<feature type="compositionally biased region" description="Basic and acidic residues" evidence="1">
    <location>
        <begin position="1"/>
        <end position="14"/>
    </location>
</feature>
<accession>A0A6N7W3G9</accession>
<dbReference type="Proteomes" id="UP000470875">
    <property type="component" value="Unassembled WGS sequence"/>
</dbReference>
<feature type="region of interest" description="Disordered" evidence="1">
    <location>
        <begin position="1"/>
        <end position="76"/>
    </location>
</feature>
<evidence type="ECO:0000313" key="3">
    <source>
        <dbReference type="Proteomes" id="UP000470875"/>
    </source>
</evidence>
<dbReference type="EMBL" id="VULO01000004">
    <property type="protein sequence ID" value="MSS83961.1"/>
    <property type="molecule type" value="Genomic_DNA"/>
</dbReference>
<keyword evidence="3" id="KW-1185">Reference proteome</keyword>
<dbReference type="Pfam" id="PF13344">
    <property type="entry name" value="Hydrolase_6"/>
    <property type="match status" value="1"/>
</dbReference>
<dbReference type="Gene3D" id="3.40.50.1000">
    <property type="entry name" value="HAD superfamily/HAD-like"/>
    <property type="match status" value="2"/>
</dbReference>
<evidence type="ECO:0000256" key="1">
    <source>
        <dbReference type="SAM" id="MobiDB-lite"/>
    </source>
</evidence>
<dbReference type="AlphaFoldDB" id="A0A6N7W3G9"/>
<evidence type="ECO:0000313" key="2">
    <source>
        <dbReference type="EMBL" id="MSS83961.1"/>
    </source>
</evidence>